<dbReference type="KEGG" id="eba:ebA682"/>
<dbReference type="Pfam" id="PF03235">
    <property type="entry name" value="GmrSD_N"/>
    <property type="match status" value="1"/>
</dbReference>
<keyword evidence="3" id="KW-1185">Reference proteome</keyword>
<dbReference type="AlphaFoldDB" id="Q5P884"/>
<organism evidence="2 3">
    <name type="scientific">Aromatoleum aromaticum (strain DSM 19018 / LMG 30748 / EbN1)</name>
    <name type="common">Azoarcus sp. (strain EbN1)</name>
    <dbReference type="NCBI Taxonomy" id="76114"/>
    <lineage>
        <taxon>Bacteria</taxon>
        <taxon>Pseudomonadati</taxon>
        <taxon>Pseudomonadota</taxon>
        <taxon>Betaproteobacteria</taxon>
        <taxon>Rhodocyclales</taxon>
        <taxon>Rhodocyclaceae</taxon>
        <taxon>Aromatoleum</taxon>
    </lineage>
</organism>
<gene>
    <name evidence="2" type="ORF">ebA682</name>
</gene>
<dbReference type="PANTHER" id="PTHR37292:SF2">
    <property type="entry name" value="DUF262 DOMAIN-CONTAINING PROTEIN"/>
    <property type="match status" value="1"/>
</dbReference>
<dbReference type="HOGENOM" id="CLU_1736769_0_0_4"/>
<dbReference type="PANTHER" id="PTHR37292">
    <property type="entry name" value="VNG6097C"/>
    <property type="match status" value="1"/>
</dbReference>
<dbReference type="STRING" id="76114.ebA682"/>
<protein>
    <recommendedName>
        <fullName evidence="1">GmrSD restriction endonucleases N-terminal domain-containing protein</fullName>
    </recommendedName>
</protein>
<evidence type="ECO:0000313" key="3">
    <source>
        <dbReference type="Proteomes" id="UP000006552"/>
    </source>
</evidence>
<dbReference type="InterPro" id="IPR004919">
    <property type="entry name" value="GmrSD_N"/>
</dbReference>
<dbReference type="EMBL" id="CR555306">
    <property type="protein sequence ID" value="CAI06475.1"/>
    <property type="molecule type" value="Genomic_DNA"/>
</dbReference>
<name>Q5P884_AROAE</name>
<evidence type="ECO:0000259" key="1">
    <source>
        <dbReference type="Pfam" id="PF03235"/>
    </source>
</evidence>
<proteinExistence type="predicted"/>
<reference evidence="2 3" key="1">
    <citation type="journal article" date="2005" name="Arch. Microbiol.">
        <title>The genome sequence of an anaerobic aromatic-degrading denitrifying bacterium, strain EbN1.</title>
        <authorList>
            <person name="Rabus R."/>
            <person name="Kube M."/>
            <person name="Heider J."/>
            <person name="Beck A."/>
            <person name="Heitmann K."/>
            <person name="Widdel F."/>
            <person name="Reinhardt R."/>
        </authorList>
    </citation>
    <scope>NUCLEOTIDE SEQUENCE [LARGE SCALE GENOMIC DNA]</scope>
    <source>
        <strain evidence="2 3">EbN1</strain>
    </source>
</reference>
<dbReference type="eggNOG" id="COG1479">
    <property type="taxonomic scope" value="Bacteria"/>
</dbReference>
<feature type="domain" description="GmrSD restriction endonucleases N-terminal" evidence="1">
    <location>
        <begin position="13"/>
        <end position="131"/>
    </location>
</feature>
<dbReference type="OrthoDB" id="9798761at2"/>
<evidence type="ECO:0000313" key="2">
    <source>
        <dbReference type="EMBL" id="CAI06475.1"/>
    </source>
</evidence>
<accession>Q5P884</accession>
<dbReference type="Proteomes" id="UP000006552">
    <property type="component" value="Chromosome"/>
</dbReference>
<sequence length="150" mass="16868">MKTQKYAVNQYLIESMLAKVKEGEIAIPEIQRPFVWDGTQVRDLLDSLYQGFPVGYLIAWRNPDVKLKDGSTASGKMILIDGQQRVTALTAAVLGEQVVNKDYKKTRITIAFHPVNERFEVCNTAIRKDSAWIPDVAPVVAPGLLRSYCR</sequence>